<name>A0A0C9YUU7_9AGAM</name>
<keyword evidence="3" id="KW-1185">Reference proteome</keyword>
<organism evidence="2 3">
    <name type="scientific">Pisolithus microcarpus 441</name>
    <dbReference type="NCBI Taxonomy" id="765257"/>
    <lineage>
        <taxon>Eukaryota</taxon>
        <taxon>Fungi</taxon>
        <taxon>Dikarya</taxon>
        <taxon>Basidiomycota</taxon>
        <taxon>Agaricomycotina</taxon>
        <taxon>Agaricomycetes</taxon>
        <taxon>Agaricomycetidae</taxon>
        <taxon>Boletales</taxon>
        <taxon>Sclerodermatineae</taxon>
        <taxon>Pisolithaceae</taxon>
        <taxon>Pisolithus</taxon>
    </lineage>
</organism>
<keyword evidence="1" id="KW-0472">Membrane</keyword>
<feature type="transmembrane region" description="Helical" evidence="1">
    <location>
        <begin position="43"/>
        <end position="66"/>
    </location>
</feature>
<reference evidence="2 3" key="1">
    <citation type="submission" date="2014-04" db="EMBL/GenBank/DDBJ databases">
        <authorList>
            <consortium name="DOE Joint Genome Institute"/>
            <person name="Kuo A."/>
            <person name="Kohler A."/>
            <person name="Costa M.D."/>
            <person name="Nagy L.G."/>
            <person name="Floudas D."/>
            <person name="Copeland A."/>
            <person name="Barry K.W."/>
            <person name="Cichocki N."/>
            <person name="Veneault-Fourrey C."/>
            <person name="LaButti K."/>
            <person name="Lindquist E.A."/>
            <person name="Lipzen A."/>
            <person name="Lundell T."/>
            <person name="Morin E."/>
            <person name="Murat C."/>
            <person name="Sun H."/>
            <person name="Tunlid A."/>
            <person name="Henrissat B."/>
            <person name="Grigoriev I.V."/>
            <person name="Hibbett D.S."/>
            <person name="Martin F."/>
            <person name="Nordberg H.P."/>
            <person name="Cantor M.N."/>
            <person name="Hua S.X."/>
        </authorList>
    </citation>
    <scope>NUCLEOTIDE SEQUENCE [LARGE SCALE GENOMIC DNA]</scope>
    <source>
        <strain evidence="2 3">441</strain>
    </source>
</reference>
<dbReference type="HOGENOM" id="CLU_1982454_0_0_1"/>
<evidence type="ECO:0000313" key="3">
    <source>
        <dbReference type="Proteomes" id="UP000054018"/>
    </source>
</evidence>
<evidence type="ECO:0000256" key="1">
    <source>
        <dbReference type="SAM" id="Phobius"/>
    </source>
</evidence>
<keyword evidence="1" id="KW-1133">Transmembrane helix</keyword>
<accession>A0A0C9YUU7</accession>
<sequence length="127" mass="14629">MQNFFYALLLLPVFLTIECARLAFWVSLVSTSPPPSFVPSPLVLFLRAAWGTVVWVVWMFMAWVLWVPVRAILWIWGIGRDGAYKRASAAATARWYDAKRQRAREDASFIYSSASPSKSNKLSWYLY</sequence>
<dbReference type="EMBL" id="KN833818">
    <property type="protein sequence ID" value="KIK17819.1"/>
    <property type="molecule type" value="Genomic_DNA"/>
</dbReference>
<keyword evidence="1" id="KW-0812">Transmembrane</keyword>
<dbReference type="Proteomes" id="UP000054018">
    <property type="component" value="Unassembled WGS sequence"/>
</dbReference>
<evidence type="ECO:0000313" key="2">
    <source>
        <dbReference type="EMBL" id="KIK17819.1"/>
    </source>
</evidence>
<protein>
    <submittedName>
        <fullName evidence="2">Uncharacterized protein</fullName>
    </submittedName>
</protein>
<proteinExistence type="predicted"/>
<gene>
    <name evidence="2" type="ORF">PISMIDRAFT_211554</name>
</gene>
<dbReference type="AlphaFoldDB" id="A0A0C9YUU7"/>
<reference evidence="3" key="2">
    <citation type="submission" date="2015-01" db="EMBL/GenBank/DDBJ databases">
        <title>Evolutionary Origins and Diversification of the Mycorrhizal Mutualists.</title>
        <authorList>
            <consortium name="DOE Joint Genome Institute"/>
            <consortium name="Mycorrhizal Genomics Consortium"/>
            <person name="Kohler A."/>
            <person name="Kuo A."/>
            <person name="Nagy L.G."/>
            <person name="Floudas D."/>
            <person name="Copeland A."/>
            <person name="Barry K.W."/>
            <person name="Cichocki N."/>
            <person name="Veneault-Fourrey C."/>
            <person name="LaButti K."/>
            <person name="Lindquist E.A."/>
            <person name="Lipzen A."/>
            <person name="Lundell T."/>
            <person name="Morin E."/>
            <person name="Murat C."/>
            <person name="Riley R."/>
            <person name="Ohm R."/>
            <person name="Sun H."/>
            <person name="Tunlid A."/>
            <person name="Henrissat B."/>
            <person name="Grigoriev I.V."/>
            <person name="Hibbett D.S."/>
            <person name="Martin F."/>
        </authorList>
    </citation>
    <scope>NUCLEOTIDE SEQUENCE [LARGE SCALE GENOMIC DNA]</scope>
    <source>
        <strain evidence="3">441</strain>
    </source>
</reference>